<keyword evidence="2" id="KW-1185">Reference proteome</keyword>
<protein>
    <submittedName>
        <fullName evidence="1">Uncharacterized protein</fullName>
    </submittedName>
</protein>
<proteinExistence type="predicted"/>
<dbReference type="Proteomes" id="UP000800093">
    <property type="component" value="Unassembled WGS sequence"/>
</dbReference>
<organism evidence="1 2">
    <name type="scientific">Lojkania enalia</name>
    <dbReference type="NCBI Taxonomy" id="147567"/>
    <lineage>
        <taxon>Eukaryota</taxon>
        <taxon>Fungi</taxon>
        <taxon>Dikarya</taxon>
        <taxon>Ascomycota</taxon>
        <taxon>Pezizomycotina</taxon>
        <taxon>Dothideomycetes</taxon>
        <taxon>Pleosporomycetidae</taxon>
        <taxon>Pleosporales</taxon>
        <taxon>Pleosporales incertae sedis</taxon>
        <taxon>Lojkania</taxon>
    </lineage>
</organism>
<comment type="caution">
    <text evidence="1">The sequence shown here is derived from an EMBL/GenBank/DDBJ whole genome shotgun (WGS) entry which is preliminary data.</text>
</comment>
<evidence type="ECO:0000313" key="2">
    <source>
        <dbReference type="Proteomes" id="UP000800093"/>
    </source>
</evidence>
<sequence length="218" mass="23525">MVCIKHDKEETLSRLLTRLAEGAERLSSSSGAMACSFLAIASTTAAQGGAYAAQRSAAAAAAAAAASADGGPRVRVHRACYMDRGRKARQPRKRISSMQAQVEGLSLAIACDKLLDLGGRVRELSRFWARAPSDLPHSYFYTLLSLAVKSVLLSALPLRASVSASVCRCRPVASSLDTRIPQSRHNNAAAARLETRYARLGRMSSHQRRSKGVLWRED</sequence>
<dbReference type="AlphaFoldDB" id="A0A9P4NC69"/>
<name>A0A9P4NC69_9PLEO</name>
<dbReference type="EMBL" id="ML986579">
    <property type="protein sequence ID" value="KAF2270539.1"/>
    <property type="molecule type" value="Genomic_DNA"/>
</dbReference>
<gene>
    <name evidence="1" type="ORF">CC78DRAFT_573833</name>
</gene>
<accession>A0A9P4NC69</accession>
<reference evidence="2" key="1">
    <citation type="journal article" date="2020" name="Stud. Mycol.">
        <title>101 Dothideomycetes genomes: A test case for predicting lifestyles and emergence of pathogens.</title>
        <authorList>
            <person name="Haridas S."/>
            <person name="Albert R."/>
            <person name="Binder M."/>
            <person name="Bloem J."/>
            <person name="LaButti K."/>
            <person name="Salamov A."/>
            <person name="Andreopoulos B."/>
            <person name="Baker S."/>
            <person name="Barry K."/>
            <person name="Bills G."/>
            <person name="Bluhm B."/>
            <person name="Cannon C."/>
            <person name="Castanera R."/>
            <person name="Culley D."/>
            <person name="Daum C."/>
            <person name="Ezra D."/>
            <person name="Gonzalez J."/>
            <person name="Henrissat B."/>
            <person name="Kuo A."/>
            <person name="Liang C."/>
            <person name="Lipzen A."/>
            <person name="Lutzoni F."/>
            <person name="Magnuson J."/>
            <person name="Mondo S."/>
            <person name="Nolan M."/>
            <person name="Ohm R."/>
            <person name="Pangilinan J."/>
            <person name="Park H.-J."/>
            <person name="Ramirez L."/>
            <person name="Alfaro M."/>
            <person name="Sun H."/>
            <person name="Tritt A."/>
            <person name="Yoshinaga Y."/>
            <person name="Zwiers L.-H."/>
            <person name="Turgeon B."/>
            <person name="Goodwin S."/>
            <person name="Spatafora J."/>
            <person name="Crous P."/>
            <person name="Grigoriev I."/>
        </authorList>
    </citation>
    <scope>NUCLEOTIDE SEQUENCE [LARGE SCALE GENOMIC DNA]</scope>
    <source>
        <strain evidence="2">CBS 304.66</strain>
    </source>
</reference>
<evidence type="ECO:0000313" key="1">
    <source>
        <dbReference type="EMBL" id="KAF2270539.1"/>
    </source>
</evidence>